<evidence type="ECO:0000256" key="6">
    <source>
        <dbReference type="SAM" id="SignalP"/>
    </source>
</evidence>
<proteinExistence type="predicted"/>
<keyword evidence="3 6" id="KW-0732">Signal</keyword>
<sequence>MILIINLMLYFKQSLLIWFYEHDVCLSLAVQRELDERKKFDAFLSFSHKDDDLIEEFVERLENGRQKFRLCFYLRDWLVGESIPECISQSVKDSRRIIILMTNHFLKFT</sequence>
<dbReference type="SUPFAM" id="SSF52200">
    <property type="entry name" value="Toll/Interleukin receptor TIR domain"/>
    <property type="match status" value="1"/>
</dbReference>
<keyword evidence="4" id="KW-1133">Transmembrane helix</keyword>
<dbReference type="GO" id="GO:0007165">
    <property type="term" value="P:signal transduction"/>
    <property type="evidence" value="ECO:0007669"/>
    <property type="project" value="InterPro"/>
</dbReference>
<dbReference type="Pfam" id="PF13676">
    <property type="entry name" value="TIR_2"/>
    <property type="match status" value="1"/>
</dbReference>
<evidence type="ECO:0000259" key="7">
    <source>
        <dbReference type="PROSITE" id="PS50104"/>
    </source>
</evidence>
<evidence type="ECO:0000256" key="3">
    <source>
        <dbReference type="ARBA" id="ARBA00022729"/>
    </source>
</evidence>
<dbReference type="GO" id="GO:0038023">
    <property type="term" value="F:signaling receptor activity"/>
    <property type="evidence" value="ECO:0007669"/>
    <property type="project" value="TreeGrafter"/>
</dbReference>
<dbReference type="OrthoDB" id="9985615at2759"/>
<dbReference type="PANTHER" id="PTHR24365:SF530">
    <property type="entry name" value="MSTPROX-RELATED"/>
    <property type="match status" value="1"/>
</dbReference>
<dbReference type="AlphaFoldDB" id="A0A3B0K8E3"/>
<evidence type="ECO:0000256" key="1">
    <source>
        <dbReference type="ARBA" id="ARBA00004370"/>
    </source>
</evidence>
<dbReference type="PROSITE" id="PS50104">
    <property type="entry name" value="TIR"/>
    <property type="match status" value="1"/>
</dbReference>
<gene>
    <name evidence="8" type="ORF">DGUA_6G020313</name>
</gene>
<dbReference type="GO" id="GO:0005886">
    <property type="term" value="C:plasma membrane"/>
    <property type="evidence" value="ECO:0007669"/>
    <property type="project" value="TreeGrafter"/>
</dbReference>
<evidence type="ECO:0000256" key="2">
    <source>
        <dbReference type="ARBA" id="ARBA00022692"/>
    </source>
</evidence>
<evidence type="ECO:0000256" key="4">
    <source>
        <dbReference type="ARBA" id="ARBA00022989"/>
    </source>
</evidence>
<name>A0A3B0K8E3_DROGU</name>
<keyword evidence="5" id="KW-0472">Membrane</keyword>
<feature type="chain" id="PRO_5017400662" evidence="6">
    <location>
        <begin position="17"/>
        <end position="109"/>
    </location>
</feature>
<keyword evidence="2" id="KW-0812">Transmembrane</keyword>
<evidence type="ECO:0000313" key="8">
    <source>
        <dbReference type="EMBL" id="SPP89603.1"/>
    </source>
</evidence>
<organism evidence="8 9">
    <name type="scientific">Drosophila guanche</name>
    <name type="common">Fruit fly</name>
    <dbReference type="NCBI Taxonomy" id="7266"/>
    <lineage>
        <taxon>Eukaryota</taxon>
        <taxon>Metazoa</taxon>
        <taxon>Ecdysozoa</taxon>
        <taxon>Arthropoda</taxon>
        <taxon>Hexapoda</taxon>
        <taxon>Insecta</taxon>
        <taxon>Pterygota</taxon>
        <taxon>Neoptera</taxon>
        <taxon>Endopterygota</taxon>
        <taxon>Diptera</taxon>
        <taxon>Brachycera</taxon>
        <taxon>Muscomorpha</taxon>
        <taxon>Ephydroidea</taxon>
        <taxon>Drosophilidae</taxon>
        <taxon>Drosophila</taxon>
        <taxon>Sophophora</taxon>
    </lineage>
</organism>
<dbReference type="InterPro" id="IPR035897">
    <property type="entry name" value="Toll_tir_struct_dom_sf"/>
</dbReference>
<dbReference type="STRING" id="7266.A0A3B0K8E3"/>
<reference evidence="9" key="1">
    <citation type="submission" date="2018-01" db="EMBL/GenBank/DDBJ databases">
        <authorList>
            <person name="Alioto T."/>
            <person name="Alioto T."/>
        </authorList>
    </citation>
    <scope>NUCLEOTIDE SEQUENCE [LARGE SCALE GENOMIC DNA]</scope>
</reference>
<accession>A0A3B0K8E3</accession>
<dbReference type="InterPro" id="IPR000157">
    <property type="entry name" value="TIR_dom"/>
</dbReference>
<dbReference type="EMBL" id="OUUW01000024">
    <property type="protein sequence ID" value="SPP89603.1"/>
    <property type="molecule type" value="Genomic_DNA"/>
</dbReference>
<evidence type="ECO:0000313" key="9">
    <source>
        <dbReference type="Proteomes" id="UP000268350"/>
    </source>
</evidence>
<keyword evidence="9" id="KW-1185">Reference proteome</keyword>
<comment type="subcellular location">
    <subcellularLocation>
        <location evidence="1">Membrane</location>
    </subcellularLocation>
</comment>
<feature type="domain" description="TIR" evidence="7">
    <location>
        <begin position="38"/>
        <end position="109"/>
    </location>
</feature>
<dbReference type="Proteomes" id="UP000268350">
    <property type="component" value="Unassembled WGS sequence"/>
</dbReference>
<feature type="signal peptide" evidence="6">
    <location>
        <begin position="1"/>
        <end position="16"/>
    </location>
</feature>
<dbReference type="PRINTS" id="PR01537">
    <property type="entry name" value="INTRLKN1R1F"/>
</dbReference>
<evidence type="ECO:0000256" key="5">
    <source>
        <dbReference type="ARBA" id="ARBA00023136"/>
    </source>
</evidence>
<dbReference type="PANTHER" id="PTHR24365">
    <property type="entry name" value="TOLL-LIKE RECEPTOR"/>
    <property type="match status" value="1"/>
</dbReference>
<protein>
    <submittedName>
        <fullName evidence="8">Blast:Protein toll</fullName>
    </submittedName>
</protein>
<dbReference type="Gene3D" id="3.40.50.10140">
    <property type="entry name" value="Toll/interleukin-1 receptor homology (TIR) domain"/>
    <property type="match status" value="1"/>
</dbReference>